<name>A0A7W7HIV5_9ACTN</name>
<protein>
    <submittedName>
        <fullName evidence="5">FAD/FMN-containing dehydrogenase</fullName>
    </submittedName>
</protein>
<evidence type="ECO:0000313" key="5">
    <source>
        <dbReference type="EMBL" id="MBB4751344.1"/>
    </source>
</evidence>
<accession>A0A7W7HIV5</accession>
<reference evidence="5 6" key="1">
    <citation type="submission" date="2020-08" db="EMBL/GenBank/DDBJ databases">
        <title>Sequencing the genomes of 1000 actinobacteria strains.</title>
        <authorList>
            <person name="Klenk H.-P."/>
        </authorList>
    </citation>
    <scope>NUCLEOTIDE SEQUENCE [LARGE SCALE GENOMIC DNA]</scope>
    <source>
        <strain evidence="5 6">DSM 43150</strain>
    </source>
</reference>
<dbReference type="PROSITE" id="PS51318">
    <property type="entry name" value="TAT"/>
    <property type="match status" value="1"/>
</dbReference>
<keyword evidence="1" id="KW-0285">Flavoprotein</keyword>
<gene>
    <name evidence="5" type="ORF">BJ964_005505</name>
</gene>
<evidence type="ECO:0000256" key="1">
    <source>
        <dbReference type="ARBA" id="ARBA00022630"/>
    </source>
</evidence>
<dbReference type="InterPro" id="IPR016164">
    <property type="entry name" value="FAD-linked_Oxase-like_C"/>
</dbReference>
<dbReference type="Pfam" id="PF01565">
    <property type="entry name" value="FAD_binding_4"/>
    <property type="match status" value="1"/>
</dbReference>
<organism evidence="5 6">
    <name type="scientific">Actinoplanes lobatus</name>
    <dbReference type="NCBI Taxonomy" id="113568"/>
    <lineage>
        <taxon>Bacteria</taxon>
        <taxon>Bacillati</taxon>
        <taxon>Actinomycetota</taxon>
        <taxon>Actinomycetes</taxon>
        <taxon>Micromonosporales</taxon>
        <taxon>Micromonosporaceae</taxon>
        <taxon>Actinoplanes</taxon>
    </lineage>
</organism>
<dbReference type="Proteomes" id="UP000590511">
    <property type="component" value="Unassembled WGS sequence"/>
</dbReference>
<dbReference type="GO" id="GO:0016899">
    <property type="term" value="F:oxidoreductase activity, acting on the CH-OH group of donors, oxygen as acceptor"/>
    <property type="evidence" value="ECO:0007669"/>
    <property type="project" value="InterPro"/>
</dbReference>
<evidence type="ECO:0000259" key="4">
    <source>
        <dbReference type="PROSITE" id="PS51387"/>
    </source>
</evidence>
<dbReference type="InterPro" id="IPR006094">
    <property type="entry name" value="Oxid_FAD_bind_N"/>
</dbReference>
<dbReference type="GO" id="GO:0071949">
    <property type="term" value="F:FAD binding"/>
    <property type="evidence" value="ECO:0007669"/>
    <property type="project" value="InterPro"/>
</dbReference>
<keyword evidence="3" id="KW-0732">Signal</keyword>
<dbReference type="InterPro" id="IPR016166">
    <property type="entry name" value="FAD-bd_PCMH"/>
</dbReference>
<dbReference type="SUPFAM" id="SSF55103">
    <property type="entry name" value="FAD-linked oxidases, C-terminal domain"/>
    <property type="match status" value="1"/>
</dbReference>
<evidence type="ECO:0000256" key="2">
    <source>
        <dbReference type="ARBA" id="ARBA00022827"/>
    </source>
</evidence>
<dbReference type="Gene3D" id="3.30.465.10">
    <property type="match status" value="1"/>
</dbReference>
<dbReference type="InterPro" id="IPR006311">
    <property type="entry name" value="TAT_signal"/>
</dbReference>
<dbReference type="PANTHER" id="PTHR43762:SF1">
    <property type="entry name" value="D-ARABINONO-1,4-LACTONE OXIDASE"/>
    <property type="match status" value="1"/>
</dbReference>
<comment type="caution">
    <text evidence="5">The sequence shown here is derived from an EMBL/GenBank/DDBJ whole genome shotgun (WGS) entry which is preliminary data.</text>
</comment>
<dbReference type="RefSeq" id="WP_188123390.1">
    <property type="nucleotide sequence ID" value="NZ_BOMP01000057.1"/>
</dbReference>
<evidence type="ECO:0000256" key="3">
    <source>
        <dbReference type="SAM" id="SignalP"/>
    </source>
</evidence>
<feature type="signal peptide" evidence="3">
    <location>
        <begin position="1"/>
        <end position="31"/>
    </location>
</feature>
<dbReference type="SUPFAM" id="SSF56176">
    <property type="entry name" value="FAD-binding/transporter-associated domain-like"/>
    <property type="match status" value="1"/>
</dbReference>
<dbReference type="AlphaFoldDB" id="A0A7W7HIV5"/>
<sequence>MSGRRPTRRQVLTHGVTAAGALALGSATTLAVTRWAGQGAIPATSAPGALLDDASRINPTSVRGVLFADPSPERTARTVAPLLRRIATGDDPAMAVAGVRHSMGGQSMLAGGWVLDTRPMNRIDLDRAAAVVRVGAGATWRELIPVLNEAGFSPKVMQSNHDFSIGGSLSVNCHGWHASHPPIASTVRRIRLLTAEGDVLTCSPTENAELFALALGGYGLYGVILEADLEVWPNAIYEPHFESMPTSEYATRFAARTSEMAYGRLSVDPLSFLEEAILVRFTPEAGTAGTVLPLTSPAAPELQRAIFRNSVGSGVGKTLRWTLEREAAPWLAAPMSRNTIQNQPAAVFADHSPDSSDILHEYFVPRARLWEFVRAARDLIAPSGVDLLNVTVRDVRADGRTTLAYAREDVFGLVMNFRQEHTARADDRMRDLTRALIDAVAAAGGTFYLPYRLHATAAQLRRAYPAWDAAMAAKRRLDPNLVFRNGLFEAYGR</sequence>
<dbReference type="EMBL" id="JACHNC010000001">
    <property type="protein sequence ID" value="MBB4751344.1"/>
    <property type="molecule type" value="Genomic_DNA"/>
</dbReference>
<dbReference type="PROSITE" id="PS51387">
    <property type="entry name" value="FAD_PCMH"/>
    <property type="match status" value="1"/>
</dbReference>
<dbReference type="InterPro" id="IPR010031">
    <property type="entry name" value="FAD_lactone_oxidase-like"/>
</dbReference>
<dbReference type="PANTHER" id="PTHR43762">
    <property type="entry name" value="L-GULONOLACTONE OXIDASE"/>
    <property type="match status" value="1"/>
</dbReference>
<evidence type="ECO:0000313" key="6">
    <source>
        <dbReference type="Proteomes" id="UP000590511"/>
    </source>
</evidence>
<proteinExistence type="predicted"/>
<dbReference type="InterPro" id="IPR016169">
    <property type="entry name" value="FAD-bd_PCMH_sub2"/>
</dbReference>
<dbReference type="InterPro" id="IPR036318">
    <property type="entry name" value="FAD-bd_PCMH-like_sf"/>
</dbReference>
<feature type="domain" description="FAD-binding PCMH-type" evidence="4">
    <location>
        <begin position="66"/>
        <end position="234"/>
    </location>
</feature>
<feature type="chain" id="PRO_5039688139" evidence="3">
    <location>
        <begin position="32"/>
        <end position="493"/>
    </location>
</feature>
<keyword evidence="2" id="KW-0274">FAD</keyword>